<dbReference type="InterPro" id="IPR005646">
    <property type="entry name" value="FapA"/>
</dbReference>
<dbReference type="STRING" id="1555112.LIP_2917"/>
<feature type="region of interest" description="Disordered" evidence="1">
    <location>
        <begin position="1"/>
        <end position="40"/>
    </location>
</feature>
<dbReference type="AlphaFoldDB" id="A0A0K2SNR9"/>
<dbReference type="Proteomes" id="UP000065807">
    <property type="component" value="Chromosome"/>
</dbReference>
<proteinExistence type="predicted"/>
<keyword evidence="4" id="KW-1185">Reference proteome</keyword>
<dbReference type="KEGG" id="lpil:LIP_2917"/>
<accession>A0A0K2SNR9</accession>
<feature type="region of interest" description="Disordered" evidence="1">
    <location>
        <begin position="248"/>
        <end position="272"/>
    </location>
</feature>
<protein>
    <recommendedName>
        <fullName evidence="2">Flagellar Assembly Protein A N-terminal region domain-containing protein</fullName>
    </recommendedName>
</protein>
<dbReference type="OrthoDB" id="1279at2"/>
<dbReference type="Pfam" id="PF20250">
    <property type="entry name" value="FapA_N"/>
    <property type="match status" value="1"/>
</dbReference>
<feature type="compositionally biased region" description="Basic and acidic residues" evidence="1">
    <location>
        <begin position="1"/>
        <end position="13"/>
    </location>
</feature>
<evidence type="ECO:0000313" key="4">
    <source>
        <dbReference type="Proteomes" id="UP000065807"/>
    </source>
</evidence>
<dbReference type="InterPro" id="IPR046866">
    <property type="entry name" value="FapA_N"/>
</dbReference>
<dbReference type="PANTHER" id="PTHR38032">
    <property type="entry name" value="POLYMERASE-RELATED"/>
    <property type="match status" value="1"/>
</dbReference>
<sequence>MEDAKLETQHEPPDSSAPASPSPDAGASDAEPEPESRDGLIEVRDGKLHLQPPRGLGAIPTLEARGGVQVRLRGQPAAGRFPLEKIDDLEVILPDEAAESHLEVEVTSDRMEAYLTWVVKVGRRMRLRAHPPARHVVLEPEVETEGSLPQLTPEEIVQTLREHGVLYGLLDATIARIPQEPNRRIKVAEGVPPQEPKDGRVRIPVLEEAQAREKARAAEIEEAQRLDVIRELAVPSVMVGEVAAFCEPPEPGTAGRDVTGNEVPARSPKPVRLTAGPGCRVEEGRVAYAERTGRPELRGDTIQIVPMHEVRGDLTAKRGHVRFDGDIQVGGSVTESVRLESGGQIRVVGSVSGAYVAGLTGIVIQRAAISSQLVAGGSFAFAAELLGPLEDGIRGLSDLEGMADQVLRRLSQQGAGPASGGSDATERGLLERLLQLKFKQLPDRLTQLGKKLMEHPALLGEQDQVLAQRLVRGLVPGIRDGSLLPLREPVQQLETLRLHLQHHPARSASITVDSLQNSRCIASGTLEVTGKAIYNSQVYARMGVKGPAAQLIGGSLRIQSGHADLGSVGAEAGTVTYLEFVEGGVLHTQRILPNVQVRIGQAARRIEQEIAQPVRVKLNTEGEVVVEPDR</sequence>
<evidence type="ECO:0000313" key="3">
    <source>
        <dbReference type="EMBL" id="BAS28746.1"/>
    </source>
</evidence>
<dbReference type="RefSeq" id="WP_068139551.1">
    <property type="nucleotide sequence ID" value="NZ_AP014924.1"/>
</dbReference>
<reference evidence="4" key="2">
    <citation type="journal article" date="2016" name="Int. J. Syst. Evol. Microbiol.">
        <title>Complete genome sequence and cell structure of Limnochorda pilosa, a Gram-negative spore-former within the phylum Firmicutes.</title>
        <authorList>
            <person name="Watanabe M."/>
            <person name="Kojima H."/>
            <person name="Fukui M."/>
        </authorList>
    </citation>
    <scope>NUCLEOTIDE SEQUENCE [LARGE SCALE GENOMIC DNA]</scope>
    <source>
        <strain evidence="4">HC45</strain>
    </source>
</reference>
<gene>
    <name evidence="3" type="ORF">LIP_2917</name>
</gene>
<feature type="domain" description="Flagellar Assembly Protein A N-terminal region" evidence="2">
    <location>
        <begin position="103"/>
        <end position="298"/>
    </location>
</feature>
<dbReference type="EMBL" id="AP014924">
    <property type="protein sequence ID" value="BAS28746.1"/>
    <property type="molecule type" value="Genomic_DNA"/>
</dbReference>
<evidence type="ECO:0000259" key="2">
    <source>
        <dbReference type="Pfam" id="PF20250"/>
    </source>
</evidence>
<dbReference type="PANTHER" id="PTHR38032:SF1">
    <property type="entry name" value="RNA-BINDING PROTEIN KHPB N-TERMINAL DOMAIN-CONTAINING PROTEIN"/>
    <property type="match status" value="1"/>
</dbReference>
<name>A0A0K2SNR9_LIMPI</name>
<dbReference type="Pfam" id="PF03961">
    <property type="entry name" value="FapA"/>
    <property type="match status" value="1"/>
</dbReference>
<organism evidence="3 4">
    <name type="scientific">Limnochorda pilosa</name>
    <dbReference type="NCBI Taxonomy" id="1555112"/>
    <lineage>
        <taxon>Bacteria</taxon>
        <taxon>Bacillati</taxon>
        <taxon>Bacillota</taxon>
        <taxon>Limnochordia</taxon>
        <taxon>Limnochordales</taxon>
        <taxon>Limnochordaceae</taxon>
        <taxon>Limnochorda</taxon>
    </lineage>
</organism>
<feature type="compositionally biased region" description="Low complexity" evidence="1">
    <location>
        <begin position="14"/>
        <end position="29"/>
    </location>
</feature>
<reference evidence="4" key="1">
    <citation type="submission" date="2015-07" db="EMBL/GenBank/DDBJ databases">
        <title>Complete genome sequence and phylogenetic analysis of Limnochorda pilosa.</title>
        <authorList>
            <person name="Watanabe M."/>
            <person name="Kojima H."/>
            <person name="Fukui M."/>
        </authorList>
    </citation>
    <scope>NUCLEOTIDE SEQUENCE [LARGE SCALE GENOMIC DNA]</scope>
    <source>
        <strain evidence="4">HC45</strain>
    </source>
</reference>
<dbReference type="InterPro" id="IPR046865">
    <property type="entry name" value="FapA_b_solenoid"/>
</dbReference>
<evidence type="ECO:0000256" key="1">
    <source>
        <dbReference type="SAM" id="MobiDB-lite"/>
    </source>
</evidence>